<evidence type="ECO:0000313" key="3">
    <source>
        <dbReference type="Proteomes" id="UP000292702"/>
    </source>
</evidence>
<protein>
    <recommendedName>
        <fullName evidence="4">RNI-like protein</fullName>
    </recommendedName>
</protein>
<keyword evidence="3" id="KW-1185">Reference proteome</keyword>
<organism evidence="2 3">
    <name type="scientific">Steccherinum ochraceum</name>
    <dbReference type="NCBI Taxonomy" id="92696"/>
    <lineage>
        <taxon>Eukaryota</taxon>
        <taxon>Fungi</taxon>
        <taxon>Dikarya</taxon>
        <taxon>Basidiomycota</taxon>
        <taxon>Agaricomycotina</taxon>
        <taxon>Agaricomycetes</taxon>
        <taxon>Polyporales</taxon>
        <taxon>Steccherinaceae</taxon>
        <taxon>Steccherinum</taxon>
    </lineage>
</organism>
<proteinExistence type="predicted"/>
<comment type="caution">
    <text evidence="2">The sequence shown here is derived from an EMBL/GenBank/DDBJ whole genome shotgun (WGS) entry which is preliminary data.</text>
</comment>
<dbReference type="EMBL" id="RWJN01000262">
    <property type="protein sequence ID" value="TCD63987.1"/>
    <property type="molecule type" value="Genomic_DNA"/>
</dbReference>
<name>A0A4V2MVV8_9APHY</name>
<gene>
    <name evidence="2" type="ORF">EIP91_004689</name>
</gene>
<dbReference type="GO" id="GO:0019005">
    <property type="term" value="C:SCF ubiquitin ligase complex"/>
    <property type="evidence" value="ECO:0007669"/>
    <property type="project" value="TreeGrafter"/>
</dbReference>
<evidence type="ECO:0008006" key="4">
    <source>
        <dbReference type="Google" id="ProtNLM"/>
    </source>
</evidence>
<evidence type="ECO:0000256" key="1">
    <source>
        <dbReference type="SAM" id="MobiDB-lite"/>
    </source>
</evidence>
<feature type="compositionally biased region" description="Basic residues" evidence="1">
    <location>
        <begin position="1"/>
        <end position="15"/>
    </location>
</feature>
<dbReference type="InterPro" id="IPR032675">
    <property type="entry name" value="LRR_dom_sf"/>
</dbReference>
<dbReference type="STRING" id="92696.A0A4V2MVV8"/>
<dbReference type="Proteomes" id="UP000292702">
    <property type="component" value="Unassembled WGS sequence"/>
</dbReference>
<accession>A0A4V2MVV8</accession>
<dbReference type="PANTHER" id="PTHR13318">
    <property type="entry name" value="PARTNER OF PAIRED, ISOFORM B-RELATED"/>
    <property type="match status" value="1"/>
</dbReference>
<dbReference type="OrthoDB" id="550575at2759"/>
<dbReference type="SUPFAM" id="SSF52047">
    <property type="entry name" value="RNI-like"/>
    <property type="match status" value="1"/>
</dbReference>
<reference evidence="2 3" key="1">
    <citation type="submission" date="2018-11" db="EMBL/GenBank/DDBJ databases">
        <title>Genome assembly of Steccherinum ochraceum LE-BIN_3174, the white-rot fungus of the Steccherinaceae family (The Residual Polyporoid clade, Polyporales, Basidiomycota).</title>
        <authorList>
            <person name="Fedorova T.V."/>
            <person name="Glazunova O.A."/>
            <person name="Landesman E.O."/>
            <person name="Moiseenko K.V."/>
            <person name="Psurtseva N.V."/>
            <person name="Savinova O.S."/>
            <person name="Shakhova N.V."/>
            <person name="Tyazhelova T.V."/>
            <person name="Vasina D.V."/>
        </authorList>
    </citation>
    <scope>NUCLEOTIDE SEQUENCE [LARGE SCALE GENOMIC DNA]</scope>
    <source>
        <strain evidence="2 3">LE-BIN_3174</strain>
    </source>
</reference>
<feature type="region of interest" description="Disordered" evidence="1">
    <location>
        <begin position="1"/>
        <end position="44"/>
    </location>
</feature>
<feature type="compositionally biased region" description="Low complexity" evidence="1">
    <location>
        <begin position="28"/>
        <end position="43"/>
    </location>
</feature>
<dbReference type="Gene3D" id="3.80.10.10">
    <property type="entry name" value="Ribonuclease Inhibitor"/>
    <property type="match status" value="1"/>
</dbReference>
<evidence type="ECO:0000313" key="2">
    <source>
        <dbReference type="EMBL" id="TCD63987.1"/>
    </source>
</evidence>
<dbReference type="AlphaFoldDB" id="A0A4V2MVV8"/>
<sequence length="527" mass="57754">MSSLKKASRPAKRRRAEFGQHTEDDDLSAAQSQAAQPSASAWSTRKVHTTGHVQSLASFCIQVFVRHFKRLAARSDDDDWEELKGRLALMPEAYVPRIFAALRSACPTVLGNKEMTYFMRGTSVVLTEDLPGVNRDTLGMIGQGPYRRTLLELHVTGQTRIADSVFASTVSKLTVLKVLNLRGCTKAGAKTVAAAATSCPNLTSLNLNYTSTTPVSLAPLLRNCTSLEVLKLAGIPNWTEATVSKLWAELKLTELADFHLPESRFKNLKNLKLRQTAVTDTAVNRWLLLCPNIRRLDLSFTAVQHPAVLLNAESLAIEKLSLTSTRISVTNLLQMLTHMPELKTLAIGALGANRGLTAAIANTTAMTLSDVGLHDITDILAECKHLENVNLVGNSKLGMASRKGVVLSDFISRVGRRCKSLNMAGITYFTSACLEGLQPQGDEGPSRLQTLVLNNTHIDDEATPFLSSCPDMRVLELANTKVTSAGLFPLIDACPKLEQLNLTSCRGIGVVDRRKFFEVWEEEWKDQ</sequence>
<dbReference type="GO" id="GO:0031146">
    <property type="term" value="P:SCF-dependent proteasomal ubiquitin-dependent protein catabolic process"/>
    <property type="evidence" value="ECO:0007669"/>
    <property type="project" value="TreeGrafter"/>
</dbReference>